<comment type="caution">
    <text evidence="2">The sequence shown here is derived from an EMBL/GenBank/DDBJ whole genome shotgun (WGS) entry which is preliminary data.</text>
</comment>
<evidence type="ECO:0000313" key="3">
    <source>
        <dbReference type="Proteomes" id="UP000033769"/>
    </source>
</evidence>
<evidence type="ECO:0000313" key="2">
    <source>
        <dbReference type="EMBL" id="KJV50654.1"/>
    </source>
</evidence>
<dbReference type="PATRIC" id="fig|1359184.3.peg.2931"/>
<dbReference type="Proteomes" id="UP000033769">
    <property type="component" value="Unassembled WGS sequence"/>
</dbReference>
<organism evidence="2 3">
    <name type="scientific">Orientia tsutsugamushi str. Gilliam</name>
    <dbReference type="NCBI Taxonomy" id="1359184"/>
    <lineage>
        <taxon>Bacteria</taxon>
        <taxon>Pseudomonadati</taxon>
        <taxon>Pseudomonadota</taxon>
        <taxon>Alphaproteobacteria</taxon>
        <taxon>Rickettsiales</taxon>
        <taxon>Rickettsiaceae</taxon>
        <taxon>Rickettsieae</taxon>
        <taxon>Orientia</taxon>
    </lineage>
</organism>
<reference evidence="2 3" key="1">
    <citation type="submission" date="2015-02" db="EMBL/GenBank/DDBJ databases">
        <title>Genome Sequencing of Rickettsiales.</title>
        <authorList>
            <person name="Daugherty S.C."/>
            <person name="Su Q."/>
            <person name="Abolude K."/>
            <person name="Beier-Sexton M."/>
            <person name="Carlyon J.A."/>
            <person name="Carter R."/>
            <person name="Day N.P."/>
            <person name="Dumler S.J."/>
            <person name="Dyachenko V."/>
            <person name="Godinez A."/>
            <person name="Kurtti T.J."/>
            <person name="Lichay M."/>
            <person name="Mullins K.E."/>
            <person name="Ott S."/>
            <person name="Pappas-Brown V."/>
            <person name="Paris D.H."/>
            <person name="Patel P."/>
            <person name="Richards A.L."/>
            <person name="Sadzewicz L."/>
            <person name="Sears K."/>
            <person name="Seidman D."/>
            <person name="Sengamalay N."/>
            <person name="Stenos J."/>
            <person name="Tallon L.J."/>
            <person name="Vincent G."/>
            <person name="Fraser C.M."/>
            <person name="Munderloh U."/>
            <person name="Dunning-Hotopp J.C."/>
        </authorList>
    </citation>
    <scope>NUCLEOTIDE SEQUENCE [LARGE SCALE GENOMIC DNA]</scope>
    <source>
        <strain evidence="2 3">Gilliam</strain>
    </source>
</reference>
<name>A0A0F3M7T9_ORITS</name>
<keyword evidence="1" id="KW-0472">Membrane</keyword>
<dbReference type="EMBL" id="LANO01000069">
    <property type="protein sequence ID" value="KJV50654.1"/>
    <property type="molecule type" value="Genomic_DNA"/>
</dbReference>
<feature type="transmembrane region" description="Helical" evidence="1">
    <location>
        <begin position="52"/>
        <end position="74"/>
    </location>
</feature>
<proteinExistence type="predicted"/>
<accession>A0A0F3M7T9</accession>
<keyword evidence="1" id="KW-1133">Transmembrane helix</keyword>
<sequence length="79" mass="8982">MLIVSHMDDWREKFSLSRIYPNLVEYACNQRAISKSFSYLVAGEMAAHMMPILQSVFFALVVSMIFIVFPMGLLPGGYT</sequence>
<gene>
    <name evidence="2" type="ORF">OTSGILL_2866</name>
</gene>
<evidence type="ECO:0000256" key="1">
    <source>
        <dbReference type="SAM" id="Phobius"/>
    </source>
</evidence>
<dbReference type="AlphaFoldDB" id="A0A0F3M7T9"/>
<keyword evidence="1" id="KW-0812">Transmembrane</keyword>
<protein>
    <submittedName>
        <fullName evidence="2">Putative traG protein</fullName>
    </submittedName>
</protein>